<organism evidence="3 4">
    <name type="scientific">Nakamurella flavida</name>
    <dbReference type="NCBI Taxonomy" id="363630"/>
    <lineage>
        <taxon>Bacteria</taxon>
        <taxon>Bacillati</taxon>
        <taxon>Actinomycetota</taxon>
        <taxon>Actinomycetes</taxon>
        <taxon>Nakamurellales</taxon>
        <taxon>Nakamurellaceae</taxon>
        <taxon>Nakamurella</taxon>
    </lineage>
</organism>
<proteinExistence type="predicted"/>
<evidence type="ECO:0000256" key="1">
    <source>
        <dbReference type="PIRSR" id="PIRSR613078-1"/>
    </source>
</evidence>
<dbReference type="GO" id="GO:0005737">
    <property type="term" value="C:cytoplasm"/>
    <property type="evidence" value="ECO:0007669"/>
    <property type="project" value="TreeGrafter"/>
</dbReference>
<feature type="active site" description="Proton donor/acceptor" evidence="1">
    <location>
        <position position="89"/>
    </location>
</feature>
<comment type="caution">
    <text evidence="3">The sequence shown here is derived from an EMBL/GenBank/DDBJ whole genome shotgun (WGS) entry which is preliminary data.</text>
</comment>
<dbReference type="InterPro" id="IPR013078">
    <property type="entry name" value="His_Pase_superF_clade-1"/>
</dbReference>
<dbReference type="RefSeq" id="WP_205256867.1">
    <property type="nucleotide sequence ID" value="NZ_BAAAPV010000004.1"/>
</dbReference>
<dbReference type="AlphaFoldDB" id="A0A939C618"/>
<dbReference type="PANTHER" id="PTHR48100">
    <property type="entry name" value="BROAD-SPECIFICITY PHOSPHATASE YOR283W-RELATED"/>
    <property type="match status" value="1"/>
</dbReference>
<dbReference type="PANTHER" id="PTHR48100:SF1">
    <property type="entry name" value="HISTIDINE PHOSPHATASE FAMILY PROTEIN-RELATED"/>
    <property type="match status" value="1"/>
</dbReference>
<dbReference type="SUPFAM" id="SSF53254">
    <property type="entry name" value="Phosphoglycerate mutase-like"/>
    <property type="match status" value="1"/>
</dbReference>
<evidence type="ECO:0000256" key="2">
    <source>
        <dbReference type="PIRSR" id="PIRSR613078-2"/>
    </source>
</evidence>
<name>A0A939C618_9ACTN</name>
<feature type="active site" description="Tele-phosphohistidine intermediate" evidence="1">
    <location>
        <position position="16"/>
    </location>
</feature>
<dbReference type="InterPro" id="IPR050275">
    <property type="entry name" value="PGM_Phosphatase"/>
</dbReference>
<dbReference type="CDD" id="cd07067">
    <property type="entry name" value="HP_PGM_like"/>
    <property type="match status" value="1"/>
</dbReference>
<evidence type="ECO:0000313" key="3">
    <source>
        <dbReference type="EMBL" id="MBM9476762.1"/>
    </source>
</evidence>
<gene>
    <name evidence="3" type="ORF">JL107_09925</name>
</gene>
<evidence type="ECO:0000313" key="4">
    <source>
        <dbReference type="Proteomes" id="UP000663801"/>
    </source>
</evidence>
<feature type="binding site" evidence="2">
    <location>
        <position position="65"/>
    </location>
    <ligand>
        <name>substrate</name>
    </ligand>
</feature>
<dbReference type="InterPro" id="IPR029033">
    <property type="entry name" value="His_PPase_superfam"/>
</dbReference>
<dbReference type="Pfam" id="PF00300">
    <property type="entry name" value="His_Phos_1"/>
    <property type="match status" value="1"/>
</dbReference>
<reference evidence="3" key="1">
    <citation type="submission" date="2021-01" db="EMBL/GenBank/DDBJ databases">
        <title>KCTC 19127 draft genome.</title>
        <authorList>
            <person name="An D."/>
        </authorList>
    </citation>
    <scope>NUCLEOTIDE SEQUENCE</scope>
    <source>
        <strain evidence="3">KCTC 19127</strain>
    </source>
</reference>
<protein>
    <submittedName>
        <fullName evidence="3">Histidine phosphatase family protein</fullName>
    </submittedName>
</protein>
<accession>A0A939C618</accession>
<dbReference type="GO" id="GO:0016791">
    <property type="term" value="F:phosphatase activity"/>
    <property type="evidence" value="ECO:0007669"/>
    <property type="project" value="TreeGrafter"/>
</dbReference>
<dbReference type="EMBL" id="JAERWL010000008">
    <property type="protein sequence ID" value="MBM9476762.1"/>
    <property type="molecule type" value="Genomic_DNA"/>
</dbReference>
<dbReference type="SMART" id="SM00855">
    <property type="entry name" value="PGAM"/>
    <property type="match status" value="1"/>
</dbReference>
<sequence>MTRTDPAPAHLVLSRHGQTVWHAENRYAGTSDVDLTEVGLAQAEALARWATGADLRAMYCSPVRRARLTAEPVATALGRPAVVVDELAEVHFGMAEGLTIAEVREQDPQVAAAFLADPVRHPFPGAEPVEGAAVRGATALRRIAAAHPGERVLVVAHNTLLRLSLCVLLGIPLAHYRRVLPRLDNGTLTDIQLTGGDGDLAALRSFNVPLEVPVPVRSGAVADRHPSLSVSLDGGTPS</sequence>
<keyword evidence="4" id="KW-1185">Reference proteome</keyword>
<dbReference type="Gene3D" id="3.40.50.1240">
    <property type="entry name" value="Phosphoglycerate mutase-like"/>
    <property type="match status" value="1"/>
</dbReference>
<dbReference type="Proteomes" id="UP000663801">
    <property type="component" value="Unassembled WGS sequence"/>
</dbReference>